<protein>
    <submittedName>
        <fullName evidence="5 6">Uncharacterized protein LOC100906559</fullName>
    </submittedName>
</protein>
<keyword evidence="4" id="KW-1185">Reference proteome</keyword>
<dbReference type="KEGG" id="goe:100906559"/>
<accession>A0AAJ7PA33</accession>
<feature type="signal peptide" evidence="3">
    <location>
        <begin position="1"/>
        <end position="15"/>
    </location>
</feature>
<reference evidence="5 6" key="1">
    <citation type="submission" date="2025-04" db="UniProtKB">
        <authorList>
            <consortium name="RefSeq"/>
        </authorList>
    </citation>
    <scope>IDENTIFICATION</scope>
</reference>
<dbReference type="RefSeq" id="XP_018495576.1">
    <property type="nucleotide sequence ID" value="XM_018640060.1"/>
</dbReference>
<keyword evidence="3" id="KW-0732">Signal</keyword>
<keyword evidence="2" id="KW-1133">Transmembrane helix</keyword>
<feature type="region of interest" description="Disordered" evidence="1">
    <location>
        <begin position="362"/>
        <end position="389"/>
    </location>
</feature>
<sequence length="389" mass="43002">MRPAVLAFILGCALGSQIKILPYGKVRPTYRVQCLSELPNDLSLEALGNMTVVWKDAEGLLIGESPVSIVMEEPSIGAEMIVQYAGASAQYSCAFKRPGVEVPSGIQFSDIYVYAKSEKCESDLAYCDPSKRFCRQAKCVCQQGEHLFDGTQCVPGYTGTLPCHPVTQKESEQCVGALRKIALRKPYMKCQSKKNRTLLERVKQLMPTLRLKPDNYSHCPCKGAMYGNIVEINGIEYCQEVEQVSCCVPLSLLVDSHDFSLVWFTLISISIFIGLVLIAAFVLMVCKSRQQLQAQHRAQLRALALQQQDEHLAIYDPRVHRTLTVASDKPPAYHEVVRREAGTPPPAYNVAVATLGNAVSSRTDLQSQTTSASQPEPSTQLELTDKPQE</sequence>
<keyword evidence="2" id="KW-0472">Membrane</keyword>
<evidence type="ECO:0000256" key="1">
    <source>
        <dbReference type="SAM" id="MobiDB-lite"/>
    </source>
</evidence>
<dbReference type="Proteomes" id="UP000694867">
    <property type="component" value="Unplaced"/>
</dbReference>
<feature type="chain" id="PRO_5044709025" evidence="3">
    <location>
        <begin position="16"/>
        <end position="389"/>
    </location>
</feature>
<dbReference type="GeneID" id="100906559"/>
<proteinExistence type="predicted"/>
<evidence type="ECO:0000256" key="2">
    <source>
        <dbReference type="SAM" id="Phobius"/>
    </source>
</evidence>
<evidence type="ECO:0000313" key="6">
    <source>
        <dbReference type="RefSeq" id="XP_018495577.1"/>
    </source>
</evidence>
<gene>
    <name evidence="5 6" type="primary">LOC100906559</name>
</gene>
<name>A0AAJ7PA33_9ACAR</name>
<dbReference type="InterPro" id="IPR021684">
    <property type="entry name" value="WBP1-like"/>
</dbReference>
<evidence type="ECO:0000313" key="5">
    <source>
        <dbReference type="RefSeq" id="XP_018495576.1"/>
    </source>
</evidence>
<keyword evidence="2" id="KW-0812">Transmembrane</keyword>
<feature type="compositionally biased region" description="Polar residues" evidence="1">
    <location>
        <begin position="362"/>
        <end position="382"/>
    </location>
</feature>
<feature type="transmembrane region" description="Helical" evidence="2">
    <location>
        <begin position="261"/>
        <end position="286"/>
    </location>
</feature>
<evidence type="ECO:0000256" key="3">
    <source>
        <dbReference type="SAM" id="SignalP"/>
    </source>
</evidence>
<dbReference type="RefSeq" id="XP_018495577.1">
    <property type="nucleotide sequence ID" value="XM_018640061.1"/>
</dbReference>
<dbReference type="Pfam" id="PF11669">
    <property type="entry name" value="WBP-1"/>
    <property type="match status" value="1"/>
</dbReference>
<organism evidence="4 5">
    <name type="scientific">Galendromus occidentalis</name>
    <name type="common">western predatory mite</name>
    <dbReference type="NCBI Taxonomy" id="34638"/>
    <lineage>
        <taxon>Eukaryota</taxon>
        <taxon>Metazoa</taxon>
        <taxon>Ecdysozoa</taxon>
        <taxon>Arthropoda</taxon>
        <taxon>Chelicerata</taxon>
        <taxon>Arachnida</taxon>
        <taxon>Acari</taxon>
        <taxon>Parasitiformes</taxon>
        <taxon>Mesostigmata</taxon>
        <taxon>Gamasina</taxon>
        <taxon>Phytoseioidea</taxon>
        <taxon>Phytoseiidae</taxon>
        <taxon>Typhlodrominae</taxon>
        <taxon>Galendromus</taxon>
    </lineage>
</organism>
<evidence type="ECO:0000313" key="4">
    <source>
        <dbReference type="Proteomes" id="UP000694867"/>
    </source>
</evidence>
<dbReference type="AlphaFoldDB" id="A0AAJ7PA33"/>